<dbReference type="Proteomes" id="UP000500938">
    <property type="component" value="Chromosome"/>
</dbReference>
<dbReference type="InterPro" id="IPR017871">
    <property type="entry name" value="ABC_transporter-like_CS"/>
</dbReference>
<dbReference type="NCBIfam" id="TIGR03797">
    <property type="entry name" value="NHLM_micro_ABC2"/>
    <property type="match status" value="1"/>
</dbReference>
<dbReference type="GO" id="GO:0034040">
    <property type="term" value="F:ATPase-coupled lipid transmembrane transporter activity"/>
    <property type="evidence" value="ECO:0007669"/>
    <property type="project" value="TreeGrafter"/>
</dbReference>
<protein>
    <submittedName>
        <fullName evidence="12">NHLP bacteriocin export ABC transporter permease/ATPase subunit</fullName>
    </submittedName>
</protein>
<dbReference type="InterPro" id="IPR003593">
    <property type="entry name" value="AAA+_ATPase"/>
</dbReference>
<dbReference type="SUPFAM" id="SSF52540">
    <property type="entry name" value="P-loop containing nucleoside triphosphate hydrolases"/>
    <property type="match status" value="1"/>
</dbReference>
<evidence type="ECO:0000256" key="2">
    <source>
        <dbReference type="ARBA" id="ARBA00022448"/>
    </source>
</evidence>
<evidence type="ECO:0000256" key="3">
    <source>
        <dbReference type="ARBA" id="ARBA00022475"/>
    </source>
</evidence>
<keyword evidence="8 9" id="KW-0472">Membrane</keyword>
<dbReference type="PROSITE" id="PS50893">
    <property type="entry name" value="ABC_TRANSPORTER_2"/>
    <property type="match status" value="1"/>
</dbReference>
<keyword evidence="2" id="KW-0813">Transport</keyword>
<sequence length="1008" mass="107959">MLLSPSAPKTDRVATPDAIVARTAGNNAPVWLDDPNTTWLIVAGEVDVFAVVVRNGALDGARSFLFRASAGMIVPGVGFDSRRQITLIAVGGVDTMVAPLSSEAWQSACLMRPAYCIEQLERFVRAVGDGIGEIERQSPQLDVLLDVSSEARSDALLDSAETNTREHRIEPGMCAGVRRDVRWLSVTRGAVDVLGAPQATLASLAAPFPLAPGLWALADEEGGVVEITSVSTHTLFDRGSQTEALTSFATFTVECAARHMRRDDVERTAQLRARMAADAGASADALTAMAAVMTGNATPSDRRKGVPLLAAMDIVGSAQRLRFRAPSQGLHVVDPVASACRVAETSSVGYRRVLLERAWWTREVGPVLGFLELRQLPSTAALDSQQTVERVPVALVPNASGGYDLVNPETGTRNEVSEELARHLAAFGLVFYRGLPATALRIPDLWRFVTTGIGFDVRTLALVAALGAVLGLVLPVLSGYLFDDVIPGADRGGLATVFGALLIASISGVFFELTRSVAMLRLHTRVTHALQLAVFDRLIRLPATFFRNYSAGDLGQRAMSVYTIGEQVGNASLSALLGSVVACSSAALLLHYSVPLAMLCVGILLVNLAVSVVVSRWSMRYVREQLDTAGKLSGLLLELFHGIAKLRVAAAEPRAFARWSAVFGRQQQVSYAVGLFSLNLGAFYDVLEISTSIAMYALYAWLASQSVNHMTTGQFLAFSAAAGTFTSAGLSLSRTAVSMLDLLPTWERGKPLLETIPEVDFYRPDPGRLAGRIEVQRLTFSYSKDSPSILHGVSLEIPAGSFVALVGPSGSGKSTLLRLLLGFERAQSGSIRFDGHELSTVDVSAVRRQIGVVLQNASLTPGDILSNIVGASGRGLPDAWEAVRMAGMEEDLRAMPMGLHTLVSEGGGGLSGGQRQRLLIARALVGRPRILFFDEATSALDNRTQRMVSESVEQLLATRVVVAHRLSTIRQADRIIVLDGGRIVESGTYDELMRADKLFASMAKRQDA</sequence>
<evidence type="ECO:0000256" key="1">
    <source>
        <dbReference type="ARBA" id="ARBA00004651"/>
    </source>
</evidence>
<comment type="subcellular location">
    <subcellularLocation>
        <location evidence="1">Cell membrane</location>
        <topology evidence="1">Multi-pass membrane protein</topology>
    </subcellularLocation>
</comment>
<name>A0A6M4IPJ5_9BACT</name>
<evidence type="ECO:0000256" key="6">
    <source>
        <dbReference type="ARBA" id="ARBA00022840"/>
    </source>
</evidence>
<dbReference type="Pfam" id="PF00005">
    <property type="entry name" value="ABC_tran"/>
    <property type="match status" value="1"/>
</dbReference>
<dbReference type="PROSITE" id="PS00211">
    <property type="entry name" value="ABC_TRANSPORTER_1"/>
    <property type="match status" value="1"/>
</dbReference>
<evidence type="ECO:0000259" key="11">
    <source>
        <dbReference type="PROSITE" id="PS50929"/>
    </source>
</evidence>
<feature type="domain" description="ABC transporter" evidence="10">
    <location>
        <begin position="773"/>
        <end position="1005"/>
    </location>
</feature>
<dbReference type="InterPro" id="IPR011527">
    <property type="entry name" value="ABC1_TM_dom"/>
</dbReference>
<keyword evidence="3" id="KW-1003">Cell membrane</keyword>
<evidence type="ECO:0000256" key="9">
    <source>
        <dbReference type="SAM" id="Phobius"/>
    </source>
</evidence>
<dbReference type="SUPFAM" id="SSF90123">
    <property type="entry name" value="ABC transporter transmembrane region"/>
    <property type="match status" value="1"/>
</dbReference>
<keyword evidence="13" id="KW-1185">Reference proteome</keyword>
<dbReference type="InterPro" id="IPR022515">
    <property type="entry name" value="NHPM_micro_ABC2"/>
</dbReference>
<dbReference type="Pfam" id="PF00664">
    <property type="entry name" value="ABC_membrane"/>
    <property type="match status" value="1"/>
</dbReference>
<keyword evidence="5" id="KW-0547">Nucleotide-binding</keyword>
<dbReference type="InterPro" id="IPR036640">
    <property type="entry name" value="ABC1_TM_sf"/>
</dbReference>
<dbReference type="PANTHER" id="PTHR24221:SF654">
    <property type="entry name" value="ATP-BINDING CASSETTE SUB-FAMILY B MEMBER 6"/>
    <property type="match status" value="1"/>
</dbReference>
<dbReference type="FunFam" id="3.40.50.300:FF:000299">
    <property type="entry name" value="ABC transporter ATP-binding protein/permease"/>
    <property type="match status" value="1"/>
</dbReference>
<dbReference type="GO" id="GO:0005886">
    <property type="term" value="C:plasma membrane"/>
    <property type="evidence" value="ECO:0007669"/>
    <property type="project" value="UniProtKB-SubCell"/>
</dbReference>
<keyword evidence="7 9" id="KW-1133">Transmembrane helix</keyword>
<dbReference type="SMART" id="SM00382">
    <property type="entry name" value="AAA"/>
    <property type="match status" value="1"/>
</dbReference>
<dbReference type="Gene3D" id="3.40.50.300">
    <property type="entry name" value="P-loop containing nucleotide triphosphate hydrolases"/>
    <property type="match status" value="1"/>
</dbReference>
<dbReference type="InterPro" id="IPR027417">
    <property type="entry name" value="P-loop_NTPase"/>
</dbReference>
<evidence type="ECO:0000313" key="13">
    <source>
        <dbReference type="Proteomes" id="UP000500938"/>
    </source>
</evidence>
<dbReference type="GO" id="GO:0005524">
    <property type="term" value="F:ATP binding"/>
    <property type="evidence" value="ECO:0007669"/>
    <property type="project" value="UniProtKB-KW"/>
</dbReference>
<dbReference type="AlphaFoldDB" id="A0A6M4IPJ5"/>
<keyword evidence="4 9" id="KW-0812">Transmembrane</keyword>
<reference evidence="12 13" key="1">
    <citation type="submission" date="2020-05" db="EMBL/GenBank/DDBJ databases">
        <title>Complete genome sequence of Gemmatimonas greenlandica TET16.</title>
        <authorList>
            <person name="Zeng Y."/>
        </authorList>
    </citation>
    <scope>NUCLEOTIDE SEQUENCE [LARGE SCALE GENOMIC DNA]</scope>
    <source>
        <strain evidence="12 13">TET16</strain>
    </source>
</reference>
<dbReference type="InterPro" id="IPR039421">
    <property type="entry name" value="Type_1_exporter"/>
</dbReference>
<proteinExistence type="predicted"/>
<dbReference type="RefSeq" id="WP_171224786.1">
    <property type="nucleotide sequence ID" value="NZ_CP053085.1"/>
</dbReference>
<feature type="transmembrane region" description="Helical" evidence="9">
    <location>
        <begin position="460"/>
        <end position="482"/>
    </location>
</feature>
<dbReference type="EMBL" id="CP053085">
    <property type="protein sequence ID" value="QJR35356.1"/>
    <property type="molecule type" value="Genomic_DNA"/>
</dbReference>
<feature type="transmembrane region" description="Helical" evidence="9">
    <location>
        <begin position="682"/>
        <end position="702"/>
    </location>
</feature>
<feature type="transmembrane region" description="Helical" evidence="9">
    <location>
        <begin position="568"/>
        <end position="590"/>
    </location>
</feature>
<gene>
    <name evidence="12" type="ORF">HKW67_07485</name>
</gene>
<evidence type="ECO:0000256" key="5">
    <source>
        <dbReference type="ARBA" id="ARBA00022741"/>
    </source>
</evidence>
<evidence type="ECO:0000313" key="12">
    <source>
        <dbReference type="EMBL" id="QJR35356.1"/>
    </source>
</evidence>
<dbReference type="GO" id="GO:0016887">
    <property type="term" value="F:ATP hydrolysis activity"/>
    <property type="evidence" value="ECO:0007669"/>
    <property type="project" value="InterPro"/>
</dbReference>
<organism evidence="12 13">
    <name type="scientific">Gemmatimonas groenlandica</name>
    <dbReference type="NCBI Taxonomy" id="2732249"/>
    <lineage>
        <taxon>Bacteria</taxon>
        <taxon>Pseudomonadati</taxon>
        <taxon>Gemmatimonadota</taxon>
        <taxon>Gemmatimonadia</taxon>
        <taxon>Gemmatimonadales</taxon>
        <taxon>Gemmatimonadaceae</taxon>
        <taxon>Gemmatimonas</taxon>
    </lineage>
</organism>
<dbReference type="PANTHER" id="PTHR24221">
    <property type="entry name" value="ATP-BINDING CASSETTE SUB-FAMILY B"/>
    <property type="match status" value="1"/>
</dbReference>
<accession>A0A6M4IPJ5</accession>
<evidence type="ECO:0000256" key="4">
    <source>
        <dbReference type="ARBA" id="ARBA00022692"/>
    </source>
</evidence>
<evidence type="ECO:0000259" key="10">
    <source>
        <dbReference type="PROSITE" id="PS50893"/>
    </source>
</evidence>
<dbReference type="PROSITE" id="PS50929">
    <property type="entry name" value="ABC_TM1F"/>
    <property type="match status" value="1"/>
</dbReference>
<feature type="transmembrane region" description="Helical" evidence="9">
    <location>
        <begin position="494"/>
        <end position="513"/>
    </location>
</feature>
<dbReference type="GO" id="GO:0140359">
    <property type="term" value="F:ABC-type transporter activity"/>
    <property type="evidence" value="ECO:0007669"/>
    <property type="project" value="InterPro"/>
</dbReference>
<feature type="transmembrane region" description="Helical" evidence="9">
    <location>
        <begin position="596"/>
        <end position="614"/>
    </location>
</feature>
<dbReference type="Gene3D" id="1.20.1560.10">
    <property type="entry name" value="ABC transporter type 1, transmembrane domain"/>
    <property type="match status" value="1"/>
</dbReference>
<keyword evidence="6" id="KW-0067">ATP-binding</keyword>
<feature type="domain" description="ABC transmembrane type-1" evidence="11">
    <location>
        <begin position="460"/>
        <end position="728"/>
    </location>
</feature>
<evidence type="ECO:0000256" key="7">
    <source>
        <dbReference type="ARBA" id="ARBA00022989"/>
    </source>
</evidence>
<dbReference type="KEGG" id="ggr:HKW67_07485"/>
<evidence type="ECO:0000256" key="8">
    <source>
        <dbReference type="ARBA" id="ARBA00023136"/>
    </source>
</evidence>
<dbReference type="InterPro" id="IPR003439">
    <property type="entry name" value="ABC_transporter-like_ATP-bd"/>
</dbReference>
<feature type="transmembrane region" description="Helical" evidence="9">
    <location>
        <begin position="714"/>
        <end position="732"/>
    </location>
</feature>